<dbReference type="GO" id="GO:0019563">
    <property type="term" value="P:glycerol catabolic process"/>
    <property type="evidence" value="ECO:0007669"/>
    <property type="project" value="TreeGrafter"/>
</dbReference>
<reference evidence="11 12" key="1">
    <citation type="submission" date="2019-09" db="EMBL/GenBank/DDBJ databases">
        <title>NBRP : Genome information of microbial organism related human and environment.</title>
        <authorList>
            <person name="Hattori M."/>
            <person name="Oshima K."/>
            <person name="Inaba H."/>
            <person name="Suda W."/>
            <person name="Sakamoto M."/>
            <person name="Iino T."/>
            <person name="Kitahara M."/>
            <person name="Oshida Y."/>
            <person name="Iida T."/>
            <person name="Kudo T."/>
            <person name="Itoh T."/>
            <person name="Ohkuma M."/>
        </authorList>
    </citation>
    <scope>NUCLEOTIDE SEQUENCE [LARGE SCALE GENOMIC DNA]</scope>
    <source>
        <strain evidence="11 12">Q-1</strain>
    </source>
</reference>
<dbReference type="AlphaFoldDB" id="A0A5A7N7A5"/>
<keyword evidence="6 9" id="KW-0963">Cytoplasm</keyword>
<feature type="binding site" evidence="9">
    <location>
        <position position="213"/>
    </location>
    <ligand>
        <name>substrate</name>
    </ligand>
</feature>
<dbReference type="InterPro" id="IPR035990">
    <property type="entry name" value="TIM_sf"/>
</dbReference>
<dbReference type="InterPro" id="IPR022896">
    <property type="entry name" value="TrioseP_Isoase_bac/euk"/>
</dbReference>
<feature type="binding site" evidence="9">
    <location>
        <position position="175"/>
    </location>
    <ligand>
        <name>substrate</name>
    </ligand>
</feature>
<dbReference type="FunFam" id="3.20.20.70:FF:000016">
    <property type="entry name" value="Triosephosphate isomerase"/>
    <property type="match status" value="1"/>
</dbReference>
<dbReference type="EC" id="5.3.1.1" evidence="9 10"/>
<comment type="subunit">
    <text evidence="9 10">Homodimer.</text>
</comment>
<dbReference type="PROSITE" id="PS00171">
    <property type="entry name" value="TIM_1"/>
    <property type="match status" value="1"/>
</dbReference>
<feature type="binding site" evidence="9">
    <location>
        <begin position="13"/>
        <end position="15"/>
    </location>
    <ligand>
        <name>substrate</name>
    </ligand>
</feature>
<feature type="active site" description="Proton acceptor" evidence="9">
    <location>
        <position position="169"/>
    </location>
</feature>
<evidence type="ECO:0000256" key="8">
    <source>
        <dbReference type="ARBA" id="ARBA00023235"/>
    </source>
</evidence>
<evidence type="ECO:0000256" key="6">
    <source>
        <dbReference type="ARBA" id="ARBA00022490"/>
    </source>
</evidence>
<comment type="catalytic activity">
    <reaction evidence="9 10">
        <text>D-glyceraldehyde 3-phosphate = dihydroxyacetone phosphate</text>
        <dbReference type="Rhea" id="RHEA:18585"/>
        <dbReference type="ChEBI" id="CHEBI:57642"/>
        <dbReference type="ChEBI" id="CHEBI:59776"/>
        <dbReference type="EC" id="5.3.1.1"/>
    </reaction>
</comment>
<dbReference type="GO" id="GO:0006096">
    <property type="term" value="P:glycolytic process"/>
    <property type="evidence" value="ECO:0007669"/>
    <property type="project" value="UniProtKB-UniRule"/>
</dbReference>
<comment type="similarity">
    <text evidence="4 9 10">Belongs to the triosephosphate isomerase family.</text>
</comment>
<evidence type="ECO:0000256" key="10">
    <source>
        <dbReference type="RuleBase" id="RU363013"/>
    </source>
</evidence>
<keyword evidence="5 9" id="KW-0312">Gluconeogenesis</keyword>
<evidence type="ECO:0000256" key="4">
    <source>
        <dbReference type="ARBA" id="ARBA00007422"/>
    </source>
</evidence>
<evidence type="ECO:0000256" key="9">
    <source>
        <dbReference type="HAMAP-Rule" id="MF_00147"/>
    </source>
</evidence>
<dbReference type="SUPFAM" id="SSF51351">
    <property type="entry name" value="Triosephosphate isomerase (TIM)"/>
    <property type="match status" value="1"/>
</dbReference>
<dbReference type="Proteomes" id="UP000324996">
    <property type="component" value="Unassembled WGS sequence"/>
</dbReference>
<evidence type="ECO:0000256" key="5">
    <source>
        <dbReference type="ARBA" id="ARBA00022432"/>
    </source>
</evidence>
<feature type="binding site" evidence="9">
    <location>
        <begin position="234"/>
        <end position="235"/>
    </location>
    <ligand>
        <name>substrate</name>
    </ligand>
</feature>
<name>A0A5A7N7A5_9PROT</name>
<dbReference type="GO" id="GO:0005829">
    <property type="term" value="C:cytosol"/>
    <property type="evidence" value="ECO:0007669"/>
    <property type="project" value="TreeGrafter"/>
</dbReference>
<evidence type="ECO:0000313" key="11">
    <source>
        <dbReference type="EMBL" id="GER02959.1"/>
    </source>
</evidence>
<gene>
    <name evidence="9 11" type="primary">tpiA</name>
    <name evidence="11" type="ORF">JCM17846_06410</name>
</gene>
<keyword evidence="8 9" id="KW-0413">Isomerase</keyword>
<dbReference type="HAMAP" id="MF_00147_B">
    <property type="entry name" value="TIM_B"/>
    <property type="match status" value="1"/>
</dbReference>
<proteinExistence type="inferred from homology"/>
<dbReference type="Gene3D" id="3.20.20.70">
    <property type="entry name" value="Aldolase class I"/>
    <property type="match status" value="1"/>
</dbReference>
<dbReference type="RefSeq" id="WP_042084269.1">
    <property type="nucleotide sequence ID" value="NZ_BKCN01000002.1"/>
</dbReference>
<dbReference type="InterPro" id="IPR000652">
    <property type="entry name" value="Triosephosphate_isomerase"/>
</dbReference>
<dbReference type="GO" id="GO:0046166">
    <property type="term" value="P:glyceraldehyde-3-phosphate biosynthetic process"/>
    <property type="evidence" value="ECO:0007669"/>
    <property type="project" value="TreeGrafter"/>
</dbReference>
<dbReference type="EMBL" id="BKCN01000002">
    <property type="protein sequence ID" value="GER02959.1"/>
    <property type="molecule type" value="Genomic_DNA"/>
</dbReference>
<organism evidence="11 12">
    <name type="scientific">Iodidimonas nitroreducens</name>
    <dbReference type="NCBI Taxonomy" id="1236968"/>
    <lineage>
        <taxon>Bacteria</taxon>
        <taxon>Pseudomonadati</taxon>
        <taxon>Pseudomonadota</taxon>
        <taxon>Alphaproteobacteria</taxon>
        <taxon>Iodidimonadales</taxon>
        <taxon>Iodidimonadaceae</taxon>
        <taxon>Iodidimonas</taxon>
    </lineage>
</organism>
<evidence type="ECO:0000256" key="7">
    <source>
        <dbReference type="ARBA" id="ARBA00023152"/>
    </source>
</evidence>
<feature type="active site" description="Electrophile" evidence="9">
    <location>
        <position position="99"/>
    </location>
</feature>
<dbReference type="PANTHER" id="PTHR21139">
    <property type="entry name" value="TRIOSEPHOSPHATE ISOMERASE"/>
    <property type="match status" value="1"/>
</dbReference>
<comment type="subcellular location">
    <subcellularLocation>
        <location evidence="9 10">Cytoplasm</location>
    </subcellularLocation>
</comment>
<comment type="function">
    <text evidence="9">Involved in the gluconeogenesis. Catalyzes stereospecifically the conversion of dihydroxyacetone phosphate (DHAP) to D-glyceraldehyde-3-phosphate (G3P).</text>
</comment>
<dbReference type="InterPro" id="IPR020861">
    <property type="entry name" value="Triosephosphate_isomerase_AS"/>
</dbReference>
<dbReference type="GO" id="GO:0006094">
    <property type="term" value="P:gluconeogenesis"/>
    <property type="evidence" value="ECO:0007669"/>
    <property type="project" value="UniProtKB-UniRule"/>
</dbReference>
<protein>
    <recommendedName>
        <fullName evidence="9 10">Triosephosphate isomerase</fullName>
        <shortName evidence="9">TIM</shortName>
        <shortName evidence="9">TPI</shortName>
        <ecNumber evidence="9 10">5.3.1.1</ecNumber>
    </recommendedName>
    <alternativeName>
        <fullName evidence="9">Triose-phosphate isomerase</fullName>
    </alternativeName>
</protein>
<dbReference type="CDD" id="cd00311">
    <property type="entry name" value="TIM"/>
    <property type="match status" value="1"/>
</dbReference>
<dbReference type="InterPro" id="IPR013785">
    <property type="entry name" value="Aldolase_TIM"/>
</dbReference>
<evidence type="ECO:0000313" key="12">
    <source>
        <dbReference type="Proteomes" id="UP000324996"/>
    </source>
</evidence>
<accession>A0A5A7N7A5</accession>
<dbReference type="GO" id="GO:0004807">
    <property type="term" value="F:triose-phosphate isomerase activity"/>
    <property type="evidence" value="ECO:0007669"/>
    <property type="project" value="UniProtKB-UniRule"/>
</dbReference>
<sequence>MSQPAIRPLVAGNWKMFGLRSALAQIERLRALLAANPPGADCAICPPFTLIDAAIKITAGSAIAIGAQDCHSADEGAHTGDIAAPMLADLGVRHVIIGHSERRTDHGEGDSLVMAKACAAHKAGLSAIICVGETLAQRDAGAALDIVIKQLEGSVPAKANAANSIIAYEPVWAIGTGRTPQTDDIAQMHQAIRSYLTNRFEDGGSMRILYGGSVKPKNAGELMSVAHVNGALVGGASLDSGDFNAILDAYRR</sequence>
<comment type="caution">
    <text evidence="11">The sequence shown here is derived from an EMBL/GenBank/DDBJ whole genome shotgun (WGS) entry which is preliminary data.</text>
</comment>
<evidence type="ECO:0000256" key="3">
    <source>
        <dbReference type="ARBA" id="ARBA00004939"/>
    </source>
</evidence>
<comment type="pathway">
    <text evidence="3">Carbohydrate metabolism; erythritol degradation.</text>
</comment>
<dbReference type="UniPathway" id="UPA00138"/>
<dbReference type="PROSITE" id="PS51440">
    <property type="entry name" value="TIM_2"/>
    <property type="match status" value="1"/>
</dbReference>
<comment type="pathway">
    <text evidence="9 10">Carbohydrate biosynthesis; gluconeogenesis.</text>
</comment>
<keyword evidence="7 9" id="KW-0324">Glycolysis</keyword>
<dbReference type="Pfam" id="PF00121">
    <property type="entry name" value="TIM"/>
    <property type="match status" value="1"/>
</dbReference>
<dbReference type="NCBIfam" id="TIGR00419">
    <property type="entry name" value="tim"/>
    <property type="match status" value="1"/>
</dbReference>
<dbReference type="UniPathway" id="UPA01066"/>
<keyword evidence="12" id="KW-1185">Reference proteome</keyword>
<dbReference type="PANTHER" id="PTHR21139:SF42">
    <property type="entry name" value="TRIOSEPHOSPHATE ISOMERASE"/>
    <property type="match status" value="1"/>
</dbReference>
<comment type="catalytic activity">
    <reaction evidence="1">
        <text>L-erythrulose 1-phosphate = D-erythrulose 4-phosphate</text>
        <dbReference type="Rhea" id="RHEA:49588"/>
        <dbReference type="ChEBI" id="CHEBI:58002"/>
        <dbReference type="ChEBI" id="CHEBI:90796"/>
        <dbReference type="EC" id="5.3.1.33"/>
    </reaction>
</comment>
<evidence type="ECO:0000256" key="2">
    <source>
        <dbReference type="ARBA" id="ARBA00004680"/>
    </source>
</evidence>
<evidence type="ECO:0000256" key="1">
    <source>
        <dbReference type="ARBA" id="ARBA00000148"/>
    </source>
</evidence>
<dbReference type="UniPathway" id="UPA00109">
    <property type="reaction ID" value="UER00189"/>
</dbReference>
<comment type="pathway">
    <text evidence="2 9 10">Carbohydrate degradation; glycolysis; D-glyceraldehyde 3-phosphate from glycerone phosphate: step 1/1.</text>
</comment>